<gene>
    <name evidence="1" type="ORF">H8A87_07520</name>
</gene>
<keyword evidence="2" id="KW-1185">Reference proteome</keyword>
<dbReference type="InterPro" id="IPR005068">
    <property type="entry name" value="Phage_lambda_Stf-r2"/>
</dbReference>
<comment type="caution">
    <text evidence="1">The sequence shown here is derived from an EMBL/GenBank/DDBJ whole genome shotgun (WGS) entry which is preliminary data.</text>
</comment>
<accession>A0ABS0U4M7</accession>
<evidence type="ECO:0000313" key="1">
    <source>
        <dbReference type="EMBL" id="MBI6548572.1"/>
    </source>
</evidence>
<dbReference type="Pfam" id="PF03406">
    <property type="entry name" value="Phage_fiber_2"/>
    <property type="match status" value="1"/>
</dbReference>
<protein>
    <submittedName>
        <fullName evidence="1">Tail fiber protein</fullName>
    </submittedName>
</protein>
<dbReference type="EMBL" id="JACOII010000029">
    <property type="protein sequence ID" value="MBI6548572.1"/>
    <property type="molecule type" value="Genomic_DNA"/>
</dbReference>
<evidence type="ECO:0000313" key="2">
    <source>
        <dbReference type="Proteomes" id="UP000696184"/>
    </source>
</evidence>
<proteinExistence type="predicted"/>
<dbReference type="Proteomes" id="UP000696184">
    <property type="component" value="Unassembled WGS sequence"/>
</dbReference>
<reference evidence="1 2" key="1">
    <citation type="submission" date="2020-08" db="EMBL/GenBank/DDBJ databases">
        <title>Description of Xenorhabdus lircayensis sp. nov., the symbiotic bacterium associated with the entomopathogenic nematode Steirnernema unicornum.</title>
        <authorList>
            <person name="Castaneda-Alvarez C."/>
            <person name="Prodan S."/>
            <person name="Zamorano A."/>
            <person name="San-Blas E."/>
            <person name="Aballay E."/>
        </authorList>
    </citation>
    <scope>NUCLEOTIDE SEQUENCE [LARGE SCALE GENOMIC DNA]</scope>
    <source>
        <strain evidence="1 2">VLS</strain>
    </source>
</reference>
<sequence>MMVTNEFLPFGIADGANVLSNDEYSTLAARTNGFSSGVAKSPELNTVWRQASVIATVVAQFIAETTGNDVLDDGNLATLQAELLNALKMTVGSNIPVASRTAAGITKLSNAIDSDAENVAATPRAVKQISATASQAKSTADTAHYKAVEANANANVRLSKVMNGEDIPDKKVFINNLGLRNTVNQAENALDKSKNGADIPDVKKFVDNLWLRGTVDLAQNAVSANGGDYPSAFRFKQVGTLPQETSTVSLNSLGHRPAYSLVSNTKYDWYNETTETGIIRGHLENIEGYAVDINHRRVLTVAPDGLLTVNRIALTDFTDFDNRYDSRYISRVRLGRELTTVAALSTTQSRVPGGHVMTGIGNFSTQTWVGVNQLIHRPVQCLIEGQWRSIDVEV</sequence>
<organism evidence="1 2">
    <name type="scientific">Xenorhabdus lircayensis</name>
    <dbReference type="NCBI Taxonomy" id="2763499"/>
    <lineage>
        <taxon>Bacteria</taxon>
        <taxon>Pseudomonadati</taxon>
        <taxon>Pseudomonadota</taxon>
        <taxon>Gammaproteobacteria</taxon>
        <taxon>Enterobacterales</taxon>
        <taxon>Morganellaceae</taxon>
        <taxon>Xenorhabdus</taxon>
    </lineage>
</organism>
<name>A0ABS0U4M7_9GAMM</name>